<keyword evidence="4" id="KW-1185">Reference proteome</keyword>
<dbReference type="SUPFAM" id="SSF51206">
    <property type="entry name" value="cAMP-binding domain-like"/>
    <property type="match status" value="1"/>
</dbReference>
<sequence>MPHLPTPKQNLFLAELPEEDYERLKPCLELVAMPEGWAVYENGGELDLVYFPTTSIISLLTLTDGGEATKIAVIGNEGLFGISMLMGRKTTPTRAVVQCAGYSYRLKAANLRREFELASPLRYSLQRYTQSLLGKIAQATLRNIHPALRSNVPVNGSPRPSAPYIPPHTPYSSGAGSFHPSQPDNGIPQLLRENEQVLCERGNL</sequence>
<reference evidence="3 4" key="1">
    <citation type="submission" date="2016-10" db="EMBL/GenBank/DDBJ databases">
        <authorList>
            <person name="de Groot N.N."/>
        </authorList>
    </citation>
    <scope>NUCLEOTIDE SEQUENCE [LARGE SCALE GENOMIC DNA]</scope>
    <source>
        <strain evidence="3 4">Nv1</strain>
    </source>
</reference>
<evidence type="ECO:0000313" key="3">
    <source>
        <dbReference type="EMBL" id="SEK57279.1"/>
    </source>
</evidence>
<dbReference type="EMBL" id="FOBH01000002">
    <property type="protein sequence ID" value="SEK57279.1"/>
    <property type="molecule type" value="Genomic_DNA"/>
</dbReference>
<dbReference type="Proteomes" id="UP000198620">
    <property type="component" value="Unassembled WGS sequence"/>
</dbReference>
<feature type="compositionally biased region" description="Pro residues" evidence="1">
    <location>
        <begin position="160"/>
        <end position="169"/>
    </location>
</feature>
<dbReference type="RefSeq" id="WP_245727621.1">
    <property type="nucleotide sequence ID" value="NZ_FOBH01000002.1"/>
</dbReference>
<dbReference type="InterPro" id="IPR018490">
    <property type="entry name" value="cNMP-bd_dom_sf"/>
</dbReference>
<dbReference type="STRING" id="1233.SAMN05216387_10253"/>
<feature type="domain" description="Cyclic nucleotide-binding" evidence="2">
    <location>
        <begin position="12"/>
        <end position="97"/>
    </location>
</feature>
<feature type="compositionally biased region" description="Polar residues" evidence="1">
    <location>
        <begin position="170"/>
        <end position="184"/>
    </location>
</feature>
<evidence type="ECO:0000256" key="1">
    <source>
        <dbReference type="SAM" id="MobiDB-lite"/>
    </source>
</evidence>
<evidence type="ECO:0000313" key="4">
    <source>
        <dbReference type="Proteomes" id="UP000198620"/>
    </source>
</evidence>
<gene>
    <name evidence="3" type="ORF">SAMN05216387_10253</name>
</gene>
<dbReference type="PROSITE" id="PS50042">
    <property type="entry name" value="CNMP_BINDING_3"/>
    <property type="match status" value="1"/>
</dbReference>
<proteinExistence type="predicted"/>
<name>A0A1H7I428_9PROT</name>
<dbReference type="InterPro" id="IPR014710">
    <property type="entry name" value="RmlC-like_jellyroll"/>
</dbReference>
<evidence type="ECO:0000259" key="2">
    <source>
        <dbReference type="PROSITE" id="PS50042"/>
    </source>
</evidence>
<accession>A0A1H7I428</accession>
<feature type="region of interest" description="Disordered" evidence="1">
    <location>
        <begin position="155"/>
        <end position="187"/>
    </location>
</feature>
<protein>
    <recommendedName>
        <fullName evidence="2">Cyclic nucleotide-binding domain-containing protein</fullName>
    </recommendedName>
</protein>
<organism evidence="3 4">
    <name type="scientific">Nitrosovibrio tenuis</name>
    <dbReference type="NCBI Taxonomy" id="1233"/>
    <lineage>
        <taxon>Bacteria</taxon>
        <taxon>Pseudomonadati</taxon>
        <taxon>Pseudomonadota</taxon>
        <taxon>Betaproteobacteria</taxon>
        <taxon>Nitrosomonadales</taxon>
        <taxon>Nitrosomonadaceae</taxon>
        <taxon>Nitrosovibrio</taxon>
    </lineage>
</organism>
<dbReference type="InterPro" id="IPR000595">
    <property type="entry name" value="cNMP-bd_dom"/>
</dbReference>
<dbReference type="Gene3D" id="2.60.120.10">
    <property type="entry name" value="Jelly Rolls"/>
    <property type="match status" value="1"/>
</dbReference>
<dbReference type="AlphaFoldDB" id="A0A1H7I428"/>